<dbReference type="InterPro" id="IPR006913">
    <property type="entry name" value="CENP-V/GFA"/>
</dbReference>
<sequence>MAHHAGCLCGQVRITIDAEPTGARHCWCRLCQYLSAGAGTVNLAFPSDAVQVNGDIRWHDSVADSGNAMQRGFCPQCGTPLLSRAEARPAVVIVRAGALDNPSLLAPQMEIWTSTAPDWARLDPDIPHHPAQNPQ</sequence>
<keyword evidence="2" id="KW-0479">Metal-binding</keyword>
<evidence type="ECO:0000256" key="1">
    <source>
        <dbReference type="ARBA" id="ARBA00005495"/>
    </source>
</evidence>
<evidence type="ECO:0000256" key="4">
    <source>
        <dbReference type="ARBA" id="ARBA00023239"/>
    </source>
</evidence>
<evidence type="ECO:0000256" key="3">
    <source>
        <dbReference type="ARBA" id="ARBA00022833"/>
    </source>
</evidence>
<dbReference type="SUPFAM" id="SSF51316">
    <property type="entry name" value="Mss4-like"/>
    <property type="match status" value="1"/>
</dbReference>
<gene>
    <name evidence="6" type="ORF">LL253_04280</name>
</gene>
<feature type="domain" description="CENP-V/GFA" evidence="5">
    <location>
        <begin position="3"/>
        <end position="113"/>
    </location>
</feature>
<name>A0ABS8H132_9SPHN</name>
<reference evidence="6 7" key="1">
    <citation type="submission" date="2021-10" db="EMBL/GenBank/DDBJ databases">
        <title>The diversity and Nitrogen Metabolism of Culturable Nitrate-Utilizing Bacteria Within the Oxygen Minimum Zone of the Changjiang (Yangtze River)Estuary.</title>
        <authorList>
            <person name="Zhang D."/>
            <person name="Zheng J."/>
            <person name="Liu S."/>
            <person name="He W."/>
        </authorList>
    </citation>
    <scope>NUCLEOTIDE SEQUENCE [LARGE SCALE GENOMIC DNA]</scope>
    <source>
        <strain evidence="6 7">FXH275-2</strain>
    </source>
</reference>
<evidence type="ECO:0000313" key="6">
    <source>
        <dbReference type="EMBL" id="MCC4231905.1"/>
    </source>
</evidence>
<evidence type="ECO:0000256" key="2">
    <source>
        <dbReference type="ARBA" id="ARBA00022723"/>
    </source>
</evidence>
<dbReference type="InterPro" id="IPR011057">
    <property type="entry name" value="Mss4-like_sf"/>
</dbReference>
<dbReference type="RefSeq" id="WP_228226313.1">
    <property type="nucleotide sequence ID" value="NZ_JAJGNP010000002.1"/>
</dbReference>
<comment type="caution">
    <text evidence="6">The sequence shown here is derived from an EMBL/GenBank/DDBJ whole genome shotgun (WGS) entry which is preliminary data.</text>
</comment>
<evidence type="ECO:0000259" key="5">
    <source>
        <dbReference type="PROSITE" id="PS51891"/>
    </source>
</evidence>
<keyword evidence="3" id="KW-0862">Zinc</keyword>
<protein>
    <submittedName>
        <fullName evidence="6">GFA family protein</fullName>
    </submittedName>
</protein>
<dbReference type="Proteomes" id="UP001198830">
    <property type="component" value="Unassembled WGS sequence"/>
</dbReference>
<dbReference type="PANTHER" id="PTHR33337:SF40">
    <property type="entry name" value="CENP-V_GFA DOMAIN-CONTAINING PROTEIN-RELATED"/>
    <property type="match status" value="1"/>
</dbReference>
<dbReference type="EMBL" id="JAJGNP010000002">
    <property type="protein sequence ID" value="MCC4231905.1"/>
    <property type="molecule type" value="Genomic_DNA"/>
</dbReference>
<evidence type="ECO:0000313" key="7">
    <source>
        <dbReference type="Proteomes" id="UP001198830"/>
    </source>
</evidence>
<keyword evidence="7" id="KW-1185">Reference proteome</keyword>
<comment type="similarity">
    <text evidence="1">Belongs to the Gfa family.</text>
</comment>
<dbReference type="Pfam" id="PF04828">
    <property type="entry name" value="GFA"/>
    <property type="match status" value="1"/>
</dbReference>
<organism evidence="6 7">
    <name type="scientific">Sphingobium soli</name>
    <dbReference type="NCBI Taxonomy" id="1591116"/>
    <lineage>
        <taxon>Bacteria</taxon>
        <taxon>Pseudomonadati</taxon>
        <taxon>Pseudomonadota</taxon>
        <taxon>Alphaproteobacteria</taxon>
        <taxon>Sphingomonadales</taxon>
        <taxon>Sphingomonadaceae</taxon>
        <taxon>Sphingobium</taxon>
    </lineage>
</organism>
<dbReference type="PANTHER" id="PTHR33337">
    <property type="entry name" value="GFA DOMAIN-CONTAINING PROTEIN"/>
    <property type="match status" value="1"/>
</dbReference>
<keyword evidence="4" id="KW-0456">Lyase</keyword>
<dbReference type="Gene3D" id="3.90.1590.10">
    <property type="entry name" value="glutathione-dependent formaldehyde- activating enzyme (gfa)"/>
    <property type="match status" value="1"/>
</dbReference>
<proteinExistence type="inferred from homology"/>
<dbReference type="PROSITE" id="PS51891">
    <property type="entry name" value="CENP_V_GFA"/>
    <property type="match status" value="1"/>
</dbReference>
<accession>A0ABS8H132</accession>